<gene>
    <name evidence="1" type="ORF">LAZ67_8000849</name>
</gene>
<proteinExistence type="predicted"/>
<protein>
    <submittedName>
        <fullName evidence="1">Uncharacterized protein</fullName>
    </submittedName>
</protein>
<accession>A0ABY6KQ82</accession>
<evidence type="ECO:0000313" key="2">
    <source>
        <dbReference type="Proteomes" id="UP001235939"/>
    </source>
</evidence>
<evidence type="ECO:0000313" key="1">
    <source>
        <dbReference type="EMBL" id="UYV70849.1"/>
    </source>
</evidence>
<dbReference type="EMBL" id="CP092870">
    <property type="protein sequence ID" value="UYV70849.1"/>
    <property type="molecule type" value="Genomic_DNA"/>
</dbReference>
<name>A0ABY6KQ82_9ARAC</name>
<keyword evidence="2" id="KW-1185">Reference proteome</keyword>
<organism evidence="1 2">
    <name type="scientific">Cordylochernes scorpioides</name>
    <dbReference type="NCBI Taxonomy" id="51811"/>
    <lineage>
        <taxon>Eukaryota</taxon>
        <taxon>Metazoa</taxon>
        <taxon>Ecdysozoa</taxon>
        <taxon>Arthropoda</taxon>
        <taxon>Chelicerata</taxon>
        <taxon>Arachnida</taxon>
        <taxon>Pseudoscorpiones</taxon>
        <taxon>Cheliferoidea</taxon>
        <taxon>Chernetidae</taxon>
        <taxon>Cordylochernes</taxon>
    </lineage>
</organism>
<sequence>MLELRKVIAKENVVLMRGRHVSIVKISEEVYISNILAHFILTEDSAKNKAAVKFVPKLLTAEQRQLRVEVLQEMLDSSDSDLDFTTHDL</sequence>
<dbReference type="Proteomes" id="UP001235939">
    <property type="component" value="Chromosome 08"/>
</dbReference>
<reference evidence="1 2" key="1">
    <citation type="submission" date="2022-01" db="EMBL/GenBank/DDBJ databases">
        <title>A chromosomal length assembly of Cordylochernes scorpioides.</title>
        <authorList>
            <person name="Zeh D."/>
            <person name="Zeh J."/>
        </authorList>
    </citation>
    <scope>NUCLEOTIDE SEQUENCE [LARGE SCALE GENOMIC DNA]</scope>
    <source>
        <strain evidence="1">IN4F17</strain>
        <tissue evidence="1">Whole Body</tissue>
    </source>
</reference>